<evidence type="ECO:0000313" key="2">
    <source>
        <dbReference type="Proteomes" id="UP000179076"/>
    </source>
</evidence>
<name>A0A1F6V3C9_9PROT</name>
<organism evidence="1 2">
    <name type="scientific">Candidatus Muproteobacteria bacterium RBG_16_60_9</name>
    <dbReference type="NCBI Taxonomy" id="1817755"/>
    <lineage>
        <taxon>Bacteria</taxon>
        <taxon>Pseudomonadati</taxon>
        <taxon>Pseudomonadota</taxon>
        <taxon>Candidatus Muproteobacteria</taxon>
    </lineage>
</organism>
<gene>
    <name evidence="1" type="ORF">A2W18_04645</name>
</gene>
<evidence type="ECO:0000313" key="1">
    <source>
        <dbReference type="EMBL" id="OGI63956.1"/>
    </source>
</evidence>
<comment type="caution">
    <text evidence="1">The sequence shown here is derived from an EMBL/GenBank/DDBJ whole genome shotgun (WGS) entry which is preliminary data.</text>
</comment>
<dbReference type="EMBL" id="MFSP01000145">
    <property type="protein sequence ID" value="OGI63956.1"/>
    <property type="molecule type" value="Genomic_DNA"/>
</dbReference>
<accession>A0A1F6V3C9</accession>
<dbReference type="AlphaFoldDB" id="A0A1F6V3C9"/>
<dbReference type="Proteomes" id="UP000179076">
    <property type="component" value="Unassembled WGS sequence"/>
</dbReference>
<proteinExistence type="predicted"/>
<protein>
    <submittedName>
        <fullName evidence="1">Uncharacterized protein</fullName>
    </submittedName>
</protein>
<reference evidence="1 2" key="1">
    <citation type="journal article" date="2016" name="Nat. Commun.">
        <title>Thousands of microbial genomes shed light on interconnected biogeochemical processes in an aquifer system.</title>
        <authorList>
            <person name="Anantharaman K."/>
            <person name="Brown C.T."/>
            <person name="Hug L.A."/>
            <person name="Sharon I."/>
            <person name="Castelle C.J."/>
            <person name="Probst A.J."/>
            <person name="Thomas B.C."/>
            <person name="Singh A."/>
            <person name="Wilkins M.J."/>
            <person name="Karaoz U."/>
            <person name="Brodie E.L."/>
            <person name="Williams K.H."/>
            <person name="Hubbard S.S."/>
            <person name="Banfield J.F."/>
        </authorList>
    </citation>
    <scope>NUCLEOTIDE SEQUENCE [LARGE SCALE GENOMIC DNA]</scope>
</reference>
<sequence length="284" mass="29667">MRRSVLFVCRVTVSLSIVLLPLTGHAVLPIAVLGKEFLRNVIFGQAKDQLIGSLAGMGCKGARLASLIASVDSAKTFAGGGMPRGMPGAVSGGAKLPESGMMMPRGMVAPPGLGGAAGMPESQMRGLMQGGMPNPAMMPSMSEMSPEQATQMQNAMAAMQQAMEHPLSRAETIAVFDEMASLGLMTNEMRGQVRECIELAPSASVQSVGMAGAMVKSMMLPALRDAKQTMNNLTPAEQDELAGALVDGLKQSSAKDRQVFLEGFGAGFFPAPVVAKVRARIAQR</sequence>